<dbReference type="EMBL" id="JACOII010000026">
    <property type="protein sequence ID" value="MBI6548388.1"/>
    <property type="molecule type" value="Genomic_DNA"/>
</dbReference>
<evidence type="ECO:0000313" key="2">
    <source>
        <dbReference type="Proteomes" id="UP000696184"/>
    </source>
</evidence>
<sequence>MGSDASDIGISGADLSGVCMEHFVFLLIDKTTLTKYEESENMKCLNYLINIIKNKGFGGGWG</sequence>
<dbReference type="RefSeq" id="WP_198689201.1">
    <property type="nucleotide sequence ID" value="NZ_CAWPUD010000023.1"/>
</dbReference>
<reference evidence="1 2" key="1">
    <citation type="submission" date="2020-08" db="EMBL/GenBank/DDBJ databases">
        <title>Description of Xenorhabdus lircayensis sp. nov., the symbiotic bacterium associated with the entomopathogenic nematode Steirnernema unicornum.</title>
        <authorList>
            <person name="Castaneda-Alvarez C."/>
            <person name="Prodan S."/>
            <person name="Zamorano A."/>
            <person name="San-Blas E."/>
            <person name="Aballay E."/>
        </authorList>
    </citation>
    <scope>NUCLEOTIDE SEQUENCE [LARGE SCALE GENOMIC DNA]</scope>
    <source>
        <strain evidence="1 2">VLS</strain>
    </source>
</reference>
<keyword evidence="2" id="KW-1185">Reference proteome</keyword>
<accession>A0ABS0U3C2</accession>
<organism evidence="1 2">
    <name type="scientific">Xenorhabdus lircayensis</name>
    <dbReference type="NCBI Taxonomy" id="2763499"/>
    <lineage>
        <taxon>Bacteria</taxon>
        <taxon>Pseudomonadati</taxon>
        <taxon>Pseudomonadota</taxon>
        <taxon>Gammaproteobacteria</taxon>
        <taxon>Enterobacterales</taxon>
        <taxon>Morganellaceae</taxon>
        <taxon>Xenorhabdus</taxon>
    </lineage>
</organism>
<proteinExistence type="predicted"/>
<dbReference type="Proteomes" id="UP000696184">
    <property type="component" value="Unassembled WGS sequence"/>
</dbReference>
<gene>
    <name evidence="1" type="ORF">H8A87_06560</name>
</gene>
<comment type="caution">
    <text evidence="1">The sequence shown here is derived from an EMBL/GenBank/DDBJ whole genome shotgun (WGS) entry which is preliminary data.</text>
</comment>
<name>A0ABS0U3C2_9GAMM</name>
<evidence type="ECO:0000313" key="1">
    <source>
        <dbReference type="EMBL" id="MBI6548388.1"/>
    </source>
</evidence>
<protein>
    <submittedName>
        <fullName evidence="1">Uncharacterized protein</fullName>
    </submittedName>
</protein>